<dbReference type="RefSeq" id="WP_158217253.1">
    <property type="nucleotide sequence ID" value="NZ_CP062938.1"/>
</dbReference>
<evidence type="ECO:0000256" key="2">
    <source>
        <dbReference type="SAM" id="SignalP"/>
    </source>
</evidence>
<dbReference type="SUPFAM" id="SSF53850">
    <property type="entry name" value="Periplasmic binding protein-like II"/>
    <property type="match status" value="1"/>
</dbReference>
<reference evidence="4 6" key="2">
    <citation type="submission" date="2020-10" db="EMBL/GenBank/DDBJ databases">
        <title>Genome sequencing of Bifidobacterium eulemuris_DSMZ_100216.</title>
        <authorList>
            <person name="Kim J."/>
        </authorList>
    </citation>
    <scope>NUCLEOTIDE SEQUENCE [LARGE SCALE GENOMIC DNA]</scope>
    <source>
        <strain evidence="4 6">DSM 100216</strain>
    </source>
</reference>
<dbReference type="PANTHER" id="PTHR43649:SF12">
    <property type="entry name" value="DIACETYLCHITOBIOSE BINDING PROTEIN DASA"/>
    <property type="match status" value="1"/>
</dbReference>
<keyword evidence="6" id="KW-1185">Reference proteome</keyword>
<evidence type="ECO:0000313" key="4">
    <source>
        <dbReference type="EMBL" id="QOL32812.1"/>
    </source>
</evidence>
<feature type="signal peptide" evidence="2">
    <location>
        <begin position="1"/>
        <end position="21"/>
    </location>
</feature>
<dbReference type="KEGG" id="beu:BE0216_10490"/>
<gene>
    <name evidence="4" type="ORF">BE0216_10490</name>
    <name evidence="3" type="ORF">BEUL_2222</name>
</gene>
<evidence type="ECO:0000313" key="3">
    <source>
        <dbReference type="EMBL" id="OZG64261.1"/>
    </source>
</evidence>
<dbReference type="PROSITE" id="PS51257">
    <property type="entry name" value="PROKAR_LIPOPROTEIN"/>
    <property type="match status" value="1"/>
</dbReference>
<evidence type="ECO:0000313" key="6">
    <source>
        <dbReference type="Proteomes" id="UP000593943"/>
    </source>
</evidence>
<evidence type="ECO:0000313" key="5">
    <source>
        <dbReference type="Proteomes" id="UP000216057"/>
    </source>
</evidence>
<evidence type="ECO:0000256" key="1">
    <source>
        <dbReference type="SAM" id="MobiDB-lite"/>
    </source>
</evidence>
<reference evidence="3 5" key="1">
    <citation type="journal article" date="2017" name="BMC Genomics">
        <title>Comparative genomic and phylogenomic analyses of the Bifidobacteriaceae family.</title>
        <authorList>
            <person name="Lugli G.A."/>
            <person name="Milani C."/>
            <person name="Turroni F."/>
            <person name="Duranti S."/>
            <person name="Mancabelli L."/>
            <person name="Mangifesta M."/>
            <person name="Ferrario C."/>
            <person name="Modesto M."/>
            <person name="Mattarelli P."/>
            <person name="Jiri K."/>
            <person name="van Sinderen D."/>
            <person name="Ventura M."/>
        </authorList>
    </citation>
    <scope>NUCLEOTIDE SEQUENCE [LARGE SCALE GENOMIC DNA]</scope>
    <source>
        <strain evidence="3 5">DSM 100216</strain>
    </source>
</reference>
<dbReference type="OrthoDB" id="2510110at2"/>
<dbReference type="Proteomes" id="UP000216057">
    <property type="component" value="Unassembled WGS sequence"/>
</dbReference>
<proteinExistence type="predicted"/>
<dbReference type="EMBL" id="MWWZ01000017">
    <property type="protein sequence ID" value="OZG64261.1"/>
    <property type="molecule type" value="Genomic_DNA"/>
</dbReference>
<feature type="region of interest" description="Disordered" evidence="1">
    <location>
        <begin position="423"/>
        <end position="446"/>
    </location>
</feature>
<dbReference type="Pfam" id="PF01547">
    <property type="entry name" value="SBP_bac_1"/>
    <property type="match status" value="1"/>
</dbReference>
<protein>
    <submittedName>
        <fullName evidence="3">ABC transporter, solute-binding protein</fullName>
    </submittedName>
    <submittedName>
        <fullName evidence="4">Extracellular solute-binding protein</fullName>
    </submittedName>
</protein>
<organism evidence="3 5">
    <name type="scientific">Bifidobacterium eulemuris</name>
    <dbReference type="NCBI Taxonomy" id="1765219"/>
    <lineage>
        <taxon>Bacteria</taxon>
        <taxon>Bacillati</taxon>
        <taxon>Actinomycetota</taxon>
        <taxon>Actinomycetes</taxon>
        <taxon>Bifidobacteriales</taxon>
        <taxon>Bifidobacteriaceae</taxon>
        <taxon>Bifidobacterium</taxon>
    </lineage>
</organism>
<dbReference type="EMBL" id="CP062938">
    <property type="protein sequence ID" value="QOL32812.1"/>
    <property type="molecule type" value="Genomic_DNA"/>
</dbReference>
<keyword evidence="2" id="KW-0732">Signal</keyword>
<dbReference type="AlphaFoldDB" id="A0A261FYK9"/>
<sequence>MKARKVTALVACALVASMLTACGGTSGNEGEENVAFDPEAKTTITLGAWTVSQNPEWQTMVDAFTEEYPNVTIEIKEYSADDYDKQLTADISGHQQPDVMPIKTMATYYTYAIGSGGFADLTDVAQSYDGDENIDLSALEIDGKYYALPYKNDSWVLYYNKDMFEKAGVDAPDGTWTWDDYTEAAKELKEKLPEAGYDADSVYPTYLHSWMATVQSFATAQSDAYDQFFAADFSYMKPYYERALEWQDEGLTIDYNTAFTTKVQYQSQFGTQKAAMMPMGTWYISSLLKSQKSGDSDDFEWGLAPIPQNPDGQTSDMPMTFGDPGSFAVSSEISGQELAAAKEFVKWVAGEDGSKVLASIGISPAYTSQTVVDAFFSAEGMPQDQLSRDAWQKHDRGPENPVGDHTQVIQNLLGTAHSSIMSESQSIDDALAEASQNIKDQGAAEE</sequence>
<dbReference type="Gene3D" id="3.40.190.10">
    <property type="entry name" value="Periplasmic binding protein-like II"/>
    <property type="match status" value="1"/>
</dbReference>
<feature type="chain" id="PRO_5044571789" evidence="2">
    <location>
        <begin position="22"/>
        <end position="446"/>
    </location>
</feature>
<dbReference type="Proteomes" id="UP000593943">
    <property type="component" value="Chromosome"/>
</dbReference>
<name>A0A261FYK9_9BIFI</name>
<accession>A0A261FYK9</accession>
<dbReference type="InterPro" id="IPR050490">
    <property type="entry name" value="Bact_solute-bd_prot1"/>
</dbReference>
<dbReference type="PANTHER" id="PTHR43649">
    <property type="entry name" value="ARABINOSE-BINDING PROTEIN-RELATED"/>
    <property type="match status" value="1"/>
</dbReference>
<dbReference type="InterPro" id="IPR006059">
    <property type="entry name" value="SBP"/>
</dbReference>